<dbReference type="OrthoDB" id="9812349at2"/>
<dbReference type="InterPro" id="IPR008523">
    <property type="entry name" value="DUF805"/>
</dbReference>
<dbReference type="PANTHER" id="PTHR34980:SF3">
    <property type="entry name" value="BLR8105 PROTEIN"/>
    <property type="match status" value="1"/>
</dbReference>
<gene>
    <name evidence="3" type="ORF">DZC73_27590</name>
</gene>
<proteinExistence type="predicted"/>
<feature type="transmembrane region" description="Helical" evidence="2">
    <location>
        <begin position="234"/>
        <end position="253"/>
    </location>
</feature>
<dbReference type="EMBL" id="QUSW01000010">
    <property type="protein sequence ID" value="RQP21671.1"/>
    <property type="molecule type" value="Genomic_DNA"/>
</dbReference>
<protein>
    <submittedName>
        <fullName evidence="3">DUF805 domain-containing protein</fullName>
    </submittedName>
</protein>
<keyword evidence="2" id="KW-0472">Membrane</keyword>
<reference evidence="3 4" key="1">
    <citation type="submission" date="2018-08" db="EMBL/GenBank/DDBJ databases">
        <authorList>
            <person name="Khan S.A."/>
            <person name="Jeon C.O."/>
            <person name="Chun B.H."/>
            <person name="Jeong S.E."/>
        </authorList>
    </citation>
    <scope>NUCLEOTIDE SEQUENCE [LARGE SCALE GENOMIC DNA]</scope>
    <source>
        <strain evidence="3 4">S-16</strain>
    </source>
</reference>
<evidence type="ECO:0000313" key="4">
    <source>
        <dbReference type="Proteomes" id="UP000267464"/>
    </source>
</evidence>
<dbReference type="Proteomes" id="UP000267464">
    <property type="component" value="Unassembled WGS sequence"/>
</dbReference>
<feature type="region of interest" description="Disordered" evidence="1">
    <location>
        <begin position="96"/>
        <end position="128"/>
    </location>
</feature>
<dbReference type="GO" id="GO:0005886">
    <property type="term" value="C:plasma membrane"/>
    <property type="evidence" value="ECO:0007669"/>
    <property type="project" value="TreeGrafter"/>
</dbReference>
<reference evidence="3 4" key="2">
    <citation type="submission" date="2018-12" db="EMBL/GenBank/DDBJ databases">
        <title>Rhizobacter gummiphilus sp. nov., a rubber-degrading bacterium isolated from the soil of a botanical garden in Japan.</title>
        <authorList>
            <person name="Shunsuke S.S."/>
        </authorList>
    </citation>
    <scope>NUCLEOTIDE SEQUENCE [LARGE SCALE GENOMIC DNA]</scope>
    <source>
        <strain evidence="3 4">S-16</strain>
    </source>
</reference>
<accession>A0A3N7HM28</accession>
<feature type="transmembrane region" description="Helical" evidence="2">
    <location>
        <begin position="289"/>
        <end position="309"/>
    </location>
</feature>
<dbReference type="RefSeq" id="WP_124543613.1">
    <property type="nucleotide sequence ID" value="NZ_QUSW01000010.1"/>
</dbReference>
<evidence type="ECO:0000256" key="1">
    <source>
        <dbReference type="SAM" id="MobiDB-lite"/>
    </source>
</evidence>
<feature type="transmembrane region" description="Helical" evidence="2">
    <location>
        <begin position="329"/>
        <end position="348"/>
    </location>
</feature>
<sequence length="458" mass="49143">MDASVQIVFFGEVMEGFHLDDVKRKVGQLLKLDEPRVAQMFSGTRTVLKRAVPPADAKRYADVLAKVGARIHIEPTAAPAKPAAAPVKPAAAAPASKAGGIGFPSIQMPDDEPAPRAGSGDAPRPAPIPAAVAKVPATSAKTLELAPLTEAAVDEVTCPNCGERQTKRLLCRGCSTNIEMAIANLAERENAAREAKKDELLARQAMRASRSSIRSSSPGVFGFSLSGRMGRLKYATAHAWMWALLLLLVVPVIEKPTIGRILFFLLGLALVAFMSMRHSVLRCHDCDKSGWWTMLTFVPGASVILSLVLSFAPGTNGDNDYGEQPPSQPWAFLGIAVVVLVIGFALMIKASIHSVQMRGMHETEEMSESEKEAFDPRANTLLSTPEQRDNFNGPYMAARENKAFAVSSAGGWGMATSAGSVNEAARAAVADCDTRRPAYTPQCTVVNVNGQWYSSRRR</sequence>
<evidence type="ECO:0000313" key="3">
    <source>
        <dbReference type="EMBL" id="RQP21671.1"/>
    </source>
</evidence>
<keyword evidence="2" id="KW-1133">Transmembrane helix</keyword>
<keyword evidence="4" id="KW-1185">Reference proteome</keyword>
<dbReference type="AlphaFoldDB" id="A0A3N7HM28"/>
<dbReference type="Pfam" id="PF05656">
    <property type="entry name" value="DUF805"/>
    <property type="match status" value="1"/>
</dbReference>
<keyword evidence="2" id="KW-0812">Transmembrane</keyword>
<dbReference type="PANTHER" id="PTHR34980">
    <property type="entry name" value="INNER MEMBRANE PROTEIN-RELATED-RELATED"/>
    <property type="match status" value="1"/>
</dbReference>
<name>A0A3N7HM28_9BURK</name>
<evidence type="ECO:0000256" key="2">
    <source>
        <dbReference type="SAM" id="Phobius"/>
    </source>
</evidence>
<feature type="transmembrane region" description="Helical" evidence="2">
    <location>
        <begin position="259"/>
        <end position="277"/>
    </location>
</feature>
<comment type="caution">
    <text evidence="3">The sequence shown here is derived from an EMBL/GenBank/DDBJ whole genome shotgun (WGS) entry which is preliminary data.</text>
</comment>
<organism evidence="3 4">
    <name type="scientific">Piscinibacter terrae</name>
    <dbReference type="NCBI Taxonomy" id="2496871"/>
    <lineage>
        <taxon>Bacteria</taxon>
        <taxon>Pseudomonadati</taxon>
        <taxon>Pseudomonadota</taxon>
        <taxon>Betaproteobacteria</taxon>
        <taxon>Burkholderiales</taxon>
        <taxon>Sphaerotilaceae</taxon>
        <taxon>Piscinibacter</taxon>
    </lineage>
</organism>